<feature type="compositionally biased region" description="Basic and acidic residues" evidence="1">
    <location>
        <begin position="54"/>
        <end position="65"/>
    </location>
</feature>
<keyword evidence="4" id="KW-1185">Reference proteome</keyword>
<feature type="compositionally biased region" description="Low complexity" evidence="1">
    <location>
        <begin position="29"/>
        <end position="52"/>
    </location>
</feature>
<dbReference type="RefSeq" id="WP_179583367.1">
    <property type="nucleotide sequence ID" value="NZ_JACBYR010000001.1"/>
</dbReference>
<accession>A0A7Y9IR47</accession>
<dbReference type="AlphaFoldDB" id="A0A7Y9IR47"/>
<gene>
    <name evidence="3" type="ORF">FHW18_000656</name>
</gene>
<protein>
    <submittedName>
        <fullName evidence="3">Uncharacterized protein</fullName>
    </submittedName>
</protein>
<comment type="caution">
    <text evidence="3">The sequence shown here is derived from an EMBL/GenBank/DDBJ whole genome shotgun (WGS) entry which is preliminary data.</text>
</comment>
<evidence type="ECO:0000256" key="1">
    <source>
        <dbReference type="SAM" id="MobiDB-lite"/>
    </source>
</evidence>
<feature type="chain" id="PRO_5030834453" evidence="2">
    <location>
        <begin position="25"/>
        <end position="153"/>
    </location>
</feature>
<reference evidence="3 4" key="1">
    <citation type="submission" date="2020-07" db="EMBL/GenBank/DDBJ databases">
        <title>Genomic Encyclopedia of Type Strains, Phase IV (KMG-V): Genome sequencing to study the core and pangenomes of soil and plant-associated prokaryotes.</title>
        <authorList>
            <person name="Whitman W."/>
        </authorList>
    </citation>
    <scope>NUCLEOTIDE SEQUENCE [LARGE SCALE GENOMIC DNA]</scope>
    <source>
        <strain evidence="3 4">SAS40</strain>
    </source>
</reference>
<proteinExistence type="predicted"/>
<feature type="region of interest" description="Disordered" evidence="1">
    <location>
        <begin position="29"/>
        <end position="65"/>
    </location>
</feature>
<name>A0A7Y9IR47_9BURK</name>
<evidence type="ECO:0000313" key="3">
    <source>
        <dbReference type="EMBL" id="NYE81385.1"/>
    </source>
</evidence>
<organism evidence="3 4">
    <name type="scientific">Pigmentiphaga litoralis</name>
    <dbReference type="NCBI Taxonomy" id="516702"/>
    <lineage>
        <taxon>Bacteria</taxon>
        <taxon>Pseudomonadati</taxon>
        <taxon>Pseudomonadota</taxon>
        <taxon>Betaproteobacteria</taxon>
        <taxon>Burkholderiales</taxon>
        <taxon>Alcaligenaceae</taxon>
        <taxon>Pigmentiphaga</taxon>
    </lineage>
</organism>
<feature type="signal peptide" evidence="2">
    <location>
        <begin position="1"/>
        <end position="24"/>
    </location>
</feature>
<evidence type="ECO:0000313" key="4">
    <source>
        <dbReference type="Proteomes" id="UP000542125"/>
    </source>
</evidence>
<dbReference type="Proteomes" id="UP000542125">
    <property type="component" value="Unassembled WGS sequence"/>
</dbReference>
<keyword evidence="2" id="KW-0732">Signal</keyword>
<evidence type="ECO:0000256" key="2">
    <source>
        <dbReference type="SAM" id="SignalP"/>
    </source>
</evidence>
<sequence length="153" mass="16392">MTLLFALRLAALTVGLAATFHAHAESFASSASSAGSASSGSISDSSEGSSDSSSDDKKKSAEGDYRIVDVAQAPARPDYVRITMQADEPTKRLTLELPADTFARQNLGQGDVVSAHKRVYGYEFARGDTQEAFYLVLADDWFDELAPRPVVIL</sequence>
<dbReference type="EMBL" id="JACBYR010000001">
    <property type="protein sequence ID" value="NYE81385.1"/>
    <property type="molecule type" value="Genomic_DNA"/>
</dbReference>